<accession>A0A0S7C014</accession>
<proteinExistence type="predicted"/>
<reference evidence="2" key="1">
    <citation type="journal article" date="2015" name="Genome Announc.">
        <title>Draft Genome Sequence of Bacteroidales Strain TBC1, a Novel Isolate from a Methanogenic Wastewater Treatment System.</title>
        <authorList>
            <person name="Tourlousse D.M."/>
            <person name="Matsuura N."/>
            <person name="Sun L."/>
            <person name="Toyonaga M."/>
            <person name="Kuroda K."/>
            <person name="Ohashi A."/>
            <person name="Cruz R."/>
            <person name="Yamaguchi T."/>
            <person name="Sekiguchi Y."/>
        </authorList>
    </citation>
    <scope>NUCLEOTIDE SEQUENCE [LARGE SCALE GENOMIC DNA]</scope>
    <source>
        <strain evidence="2">TBC1</strain>
    </source>
</reference>
<evidence type="ECO:0000256" key="1">
    <source>
        <dbReference type="SAM" id="SignalP"/>
    </source>
</evidence>
<dbReference type="STRING" id="1678841.TBC1_11211"/>
<organism evidence="2">
    <name type="scientific">Lentimicrobium saccharophilum</name>
    <dbReference type="NCBI Taxonomy" id="1678841"/>
    <lineage>
        <taxon>Bacteria</taxon>
        <taxon>Pseudomonadati</taxon>
        <taxon>Bacteroidota</taxon>
        <taxon>Bacteroidia</taxon>
        <taxon>Bacteroidales</taxon>
        <taxon>Lentimicrobiaceae</taxon>
        <taxon>Lentimicrobium</taxon>
    </lineage>
</organism>
<dbReference type="NCBIfam" id="TIGR03519">
    <property type="entry name" value="T9SS_PorP_fam"/>
    <property type="match status" value="1"/>
</dbReference>
<gene>
    <name evidence="2" type="ORF">TBC1_11211</name>
</gene>
<evidence type="ECO:0000313" key="3">
    <source>
        <dbReference type="Proteomes" id="UP000053091"/>
    </source>
</evidence>
<evidence type="ECO:0000313" key="2">
    <source>
        <dbReference type="EMBL" id="GAP42083.1"/>
    </source>
</evidence>
<dbReference type="Proteomes" id="UP000053091">
    <property type="component" value="Unassembled WGS sequence"/>
</dbReference>
<dbReference type="RefSeq" id="WP_062037250.1">
    <property type="nucleotide sequence ID" value="NZ_DF968182.1"/>
</dbReference>
<feature type="chain" id="PRO_5006633454" evidence="1">
    <location>
        <begin position="20"/>
        <end position="315"/>
    </location>
</feature>
<name>A0A0S7C014_9BACT</name>
<dbReference type="EMBL" id="DF968182">
    <property type="protein sequence ID" value="GAP42083.1"/>
    <property type="molecule type" value="Genomic_DNA"/>
</dbReference>
<dbReference type="Pfam" id="PF11751">
    <property type="entry name" value="PorP_SprF"/>
    <property type="match status" value="1"/>
</dbReference>
<dbReference type="OrthoDB" id="1320396at2"/>
<feature type="signal peptide" evidence="1">
    <location>
        <begin position="1"/>
        <end position="19"/>
    </location>
</feature>
<dbReference type="InterPro" id="IPR019861">
    <property type="entry name" value="PorP/SprF_Bacteroidetes"/>
</dbReference>
<protein>
    <submittedName>
        <fullName evidence="2">Bacteroidetes-specific putative membrane protein</fullName>
    </submittedName>
</protein>
<dbReference type="AlphaFoldDB" id="A0A0S7C014"/>
<keyword evidence="3" id="KW-1185">Reference proteome</keyword>
<keyword evidence="1" id="KW-0732">Signal</keyword>
<sequence length="315" mass="35924">MKKSILIIGLFLVTVSAMSQRDALYSQFMFNRLVINPGYTGSRDMLTMTLLNRYQWVGFGDGAPRTLTFSAHSPLRNENVALGMYVYADQTGPFTDVGFMGNYAYRVRLFKGILSLGLQAGFNQVNVDWDALEMRDGDDEVILNRPKNKLQPDANFGIYYYTRSYYLGVSSKQLFESQYGKVEFENGLTSYATLARHFYGIAGLALPLSDNVVFRPGMMFKYTANAPLNMDLNASFLFNDVLWVGASYRTNKNAITSKNAIVFMVELNLTDNWRLGYSYDAYLTEMKTHTQGSHEVMISYDMNLFKPRLLTPRYF</sequence>